<comment type="caution">
    <text evidence="3">The sequence shown here is derived from an EMBL/GenBank/DDBJ whole genome shotgun (WGS) entry which is preliminary data.</text>
</comment>
<dbReference type="InParanoid" id="A0A2R6PWT3"/>
<evidence type="ECO:0000313" key="4">
    <source>
        <dbReference type="Proteomes" id="UP000241394"/>
    </source>
</evidence>
<feature type="compositionally biased region" description="Basic and acidic residues" evidence="1">
    <location>
        <begin position="64"/>
        <end position="74"/>
    </location>
</feature>
<evidence type="ECO:0000259" key="2">
    <source>
        <dbReference type="Pfam" id="PF18592"/>
    </source>
</evidence>
<feature type="compositionally biased region" description="Basic and acidic residues" evidence="1">
    <location>
        <begin position="9"/>
        <end position="22"/>
    </location>
</feature>
<dbReference type="STRING" id="1590841.A0A2R6PWT3"/>
<reference evidence="3 4" key="1">
    <citation type="submission" date="2017-07" db="EMBL/GenBank/DDBJ databases">
        <title>An improved, manually edited Actinidia chinensis var. chinensis (kiwifruit) genome highlights the challenges associated with draft genomes and gene prediction in plants.</title>
        <authorList>
            <person name="Pilkington S."/>
            <person name="Crowhurst R."/>
            <person name="Hilario E."/>
            <person name="Nardozza S."/>
            <person name="Fraser L."/>
            <person name="Peng Y."/>
            <person name="Gunaseelan K."/>
            <person name="Simpson R."/>
            <person name="Tahir J."/>
            <person name="Deroles S."/>
            <person name="Templeton K."/>
            <person name="Luo Z."/>
            <person name="Davy M."/>
            <person name="Cheng C."/>
            <person name="Mcneilage M."/>
            <person name="Scaglione D."/>
            <person name="Liu Y."/>
            <person name="Zhang Q."/>
            <person name="Datson P."/>
            <person name="De Silva N."/>
            <person name="Gardiner S."/>
            <person name="Bassett H."/>
            <person name="Chagne D."/>
            <person name="Mccallum J."/>
            <person name="Dzierzon H."/>
            <person name="Deng C."/>
            <person name="Wang Y.-Y."/>
            <person name="Barron N."/>
            <person name="Manako K."/>
            <person name="Bowen J."/>
            <person name="Foster T."/>
            <person name="Erridge Z."/>
            <person name="Tiffin H."/>
            <person name="Waite C."/>
            <person name="Davies K."/>
            <person name="Grierson E."/>
            <person name="Laing W."/>
            <person name="Kirk R."/>
            <person name="Chen X."/>
            <person name="Wood M."/>
            <person name="Montefiori M."/>
            <person name="Brummell D."/>
            <person name="Schwinn K."/>
            <person name="Catanach A."/>
            <person name="Fullerton C."/>
            <person name="Li D."/>
            <person name="Meiyalaghan S."/>
            <person name="Nieuwenhuizen N."/>
            <person name="Read N."/>
            <person name="Prakash R."/>
            <person name="Hunter D."/>
            <person name="Zhang H."/>
            <person name="Mckenzie M."/>
            <person name="Knabel M."/>
            <person name="Harris A."/>
            <person name="Allan A."/>
            <person name="Chen A."/>
            <person name="Janssen B."/>
            <person name="Plunkett B."/>
            <person name="Dwamena C."/>
            <person name="Voogd C."/>
            <person name="Leif D."/>
            <person name="Lafferty D."/>
            <person name="Souleyre E."/>
            <person name="Varkonyi-Gasic E."/>
            <person name="Gambi F."/>
            <person name="Hanley J."/>
            <person name="Yao J.-L."/>
            <person name="Cheung J."/>
            <person name="David K."/>
            <person name="Warren B."/>
            <person name="Marsh K."/>
            <person name="Snowden K."/>
            <person name="Lin-Wang K."/>
            <person name="Brian L."/>
            <person name="Martinez-Sanchez M."/>
            <person name="Wang M."/>
            <person name="Ileperuma N."/>
            <person name="Macnee N."/>
            <person name="Campin R."/>
            <person name="Mcatee P."/>
            <person name="Drummond R."/>
            <person name="Espley R."/>
            <person name="Ireland H."/>
            <person name="Wu R."/>
            <person name="Atkinson R."/>
            <person name="Karunairetnam S."/>
            <person name="Bulley S."/>
            <person name="Chunkath S."/>
            <person name="Hanley Z."/>
            <person name="Storey R."/>
            <person name="Thrimawithana A."/>
            <person name="Thomson S."/>
            <person name="David C."/>
            <person name="Testolin R."/>
        </authorList>
    </citation>
    <scope>NUCLEOTIDE SEQUENCE [LARGE SCALE GENOMIC DNA]</scope>
    <source>
        <strain evidence="4">cv. Red5</strain>
        <tissue evidence="3">Young leaf</tissue>
    </source>
</reference>
<accession>A0A2R6PWT3</accession>
<sequence>MANATAATQKEESPRKNADQERPPPSTTKDGDESKISAADEAVSSVQKRIRRAERFGLPVQLSEEEKRNTRAERFGTGTGSVVHGSNALKQSEEHKRKARAERFGIVQSVPSDEEAKKKARLAKFGPVPKIDPLEEDKKKARAIRFSQPPSGSLSQVNGEGNNIEMAAAVGKSYLLVDLWIPRFRSVSLLDNFS</sequence>
<gene>
    <name evidence="3" type="ORF">CEY00_Acc24811</name>
</gene>
<evidence type="ECO:0000313" key="3">
    <source>
        <dbReference type="EMBL" id="PSR98211.1"/>
    </source>
</evidence>
<dbReference type="PANTHER" id="PTHR47701">
    <property type="entry name" value="PROTEIN MODIFIER OF SNC1 11"/>
    <property type="match status" value="1"/>
</dbReference>
<dbReference type="GO" id="GO:0016973">
    <property type="term" value="P:poly(A)+ mRNA export from nucleus"/>
    <property type="evidence" value="ECO:0007669"/>
    <property type="project" value="InterPro"/>
</dbReference>
<feature type="region of interest" description="Disordered" evidence="1">
    <location>
        <begin position="1"/>
        <end position="121"/>
    </location>
</feature>
<dbReference type="OMA" id="FGMTVQL"/>
<name>A0A2R6PWT3_ACTCC</name>
<protein>
    <submittedName>
        <fullName evidence="3">Protein MODIFIER OF like</fullName>
    </submittedName>
</protein>
<dbReference type="Proteomes" id="UP000241394">
    <property type="component" value="Chromosome LG22"/>
</dbReference>
<dbReference type="Gramene" id="PSR98211">
    <property type="protein sequence ID" value="PSR98211"/>
    <property type="gene ID" value="CEY00_Acc24811"/>
</dbReference>
<dbReference type="InterPro" id="IPR040746">
    <property type="entry name" value="THO1_MOS11_C"/>
</dbReference>
<reference evidence="4" key="2">
    <citation type="journal article" date="2018" name="BMC Genomics">
        <title>A manually annotated Actinidia chinensis var. chinensis (kiwifruit) genome highlights the challenges associated with draft genomes and gene prediction in plants.</title>
        <authorList>
            <person name="Pilkington S.M."/>
            <person name="Crowhurst R."/>
            <person name="Hilario E."/>
            <person name="Nardozza S."/>
            <person name="Fraser L."/>
            <person name="Peng Y."/>
            <person name="Gunaseelan K."/>
            <person name="Simpson R."/>
            <person name="Tahir J."/>
            <person name="Deroles S.C."/>
            <person name="Templeton K."/>
            <person name="Luo Z."/>
            <person name="Davy M."/>
            <person name="Cheng C."/>
            <person name="McNeilage M."/>
            <person name="Scaglione D."/>
            <person name="Liu Y."/>
            <person name="Zhang Q."/>
            <person name="Datson P."/>
            <person name="De Silva N."/>
            <person name="Gardiner S.E."/>
            <person name="Bassett H."/>
            <person name="Chagne D."/>
            <person name="McCallum J."/>
            <person name="Dzierzon H."/>
            <person name="Deng C."/>
            <person name="Wang Y.Y."/>
            <person name="Barron L."/>
            <person name="Manako K."/>
            <person name="Bowen J."/>
            <person name="Foster T.M."/>
            <person name="Erridge Z.A."/>
            <person name="Tiffin H."/>
            <person name="Waite C.N."/>
            <person name="Davies K.M."/>
            <person name="Grierson E.P."/>
            <person name="Laing W.A."/>
            <person name="Kirk R."/>
            <person name="Chen X."/>
            <person name="Wood M."/>
            <person name="Montefiori M."/>
            <person name="Brummell D.A."/>
            <person name="Schwinn K.E."/>
            <person name="Catanach A."/>
            <person name="Fullerton C."/>
            <person name="Li D."/>
            <person name="Meiyalaghan S."/>
            <person name="Nieuwenhuizen N."/>
            <person name="Read N."/>
            <person name="Prakash R."/>
            <person name="Hunter D."/>
            <person name="Zhang H."/>
            <person name="McKenzie M."/>
            <person name="Knabel M."/>
            <person name="Harris A."/>
            <person name="Allan A.C."/>
            <person name="Gleave A."/>
            <person name="Chen A."/>
            <person name="Janssen B.J."/>
            <person name="Plunkett B."/>
            <person name="Ampomah-Dwamena C."/>
            <person name="Voogd C."/>
            <person name="Leif D."/>
            <person name="Lafferty D."/>
            <person name="Souleyre E.J.F."/>
            <person name="Varkonyi-Gasic E."/>
            <person name="Gambi F."/>
            <person name="Hanley J."/>
            <person name="Yao J.L."/>
            <person name="Cheung J."/>
            <person name="David K.M."/>
            <person name="Warren B."/>
            <person name="Marsh K."/>
            <person name="Snowden K.C."/>
            <person name="Lin-Wang K."/>
            <person name="Brian L."/>
            <person name="Martinez-Sanchez M."/>
            <person name="Wang M."/>
            <person name="Ileperuma N."/>
            <person name="Macnee N."/>
            <person name="Campin R."/>
            <person name="McAtee P."/>
            <person name="Drummond R.S.M."/>
            <person name="Espley R.V."/>
            <person name="Ireland H.S."/>
            <person name="Wu R."/>
            <person name="Atkinson R.G."/>
            <person name="Karunairetnam S."/>
            <person name="Bulley S."/>
            <person name="Chunkath S."/>
            <person name="Hanley Z."/>
            <person name="Storey R."/>
            <person name="Thrimawithana A.H."/>
            <person name="Thomson S."/>
            <person name="David C."/>
            <person name="Testolin R."/>
            <person name="Huang H."/>
            <person name="Hellens R.P."/>
            <person name="Schaffer R.J."/>
        </authorList>
    </citation>
    <scope>NUCLEOTIDE SEQUENCE [LARGE SCALE GENOMIC DNA]</scope>
    <source>
        <strain evidence="4">cv. Red5</strain>
    </source>
</reference>
<proteinExistence type="predicted"/>
<dbReference type="PANTHER" id="PTHR47701:SF2">
    <property type="entry name" value="PROTEIN MODIFIER OF SNC1 11"/>
    <property type="match status" value="1"/>
</dbReference>
<dbReference type="Pfam" id="PF18592">
    <property type="entry name" value="Tho1_MOS11_C"/>
    <property type="match status" value="1"/>
</dbReference>
<feature type="domain" description="THO1-MOS11 C-terminal" evidence="2">
    <location>
        <begin position="41"/>
        <end position="76"/>
    </location>
</feature>
<dbReference type="AlphaFoldDB" id="A0A2R6PWT3"/>
<dbReference type="OrthoDB" id="5837849at2759"/>
<evidence type="ECO:0000256" key="1">
    <source>
        <dbReference type="SAM" id="MobiDB-lite"/>
    </source>
</evidence>
<dbReference type="GO" id="GO:0005634">
    <property type="term" value="C:nucleus"/>
    <property type="evidence" value="ECO:0007669"/>
    <property type="project" value="TreeGrafter"/>
</dbReference>
<organism evidence="3 4">
    <name type="scientific">Actinidia chinensis var. chinensis</name>
    <name type="common">Chinese soft-hair kiwi</name>
    <dbReference type="NCBI Taxonomy" id="1590841"/>
    <lineage>
        <taxon>Eukaryota</taxon>
        <taxon>Viridiplantae</taxon>
        <taxon>Streptophyta</taxon>
        <taxon>Embryophyta</taxon>
        <taxon>Tracheophyta</taxon>
        <taxon>Spermatophyta</taxon>
        <taxon>Magnoliopsida</taxon>
        <taxon>eudicotyledons</taxon>
        <taxon>Gunneridae</taxon>
        <taxon>Pentapetalae</taxon>
        <taxon>asterids</taxon>
        <taxon>Ericales</taxon>
        <taxon>Actinidiaceae</taxon>
        <taxon>Actinidia</taxon>
    </lineage>
</organism>
<keyword evidence="4" id="KW-1185">Reference proteome</keyword>
<dbReference type="InterPro" id="IPR044209">
    <property type="entry name" value="MOS11"/>
</dbReference>
<dbReference type="EMBL" id="NKQK01000022">
    <property type="protein sequence ID" value="PSR98211.1"/>
    <property type="molecule type" value="Genomic_DNA"/>
</dbReference>